<dbReference type="NCBIfam" id="TIGR00149">
    <property type="entry name" value="TIGR00149_YjbQ"/>
    <property type="match status" value="1"/>
</dbReference>
<dbReference type="Gene3D" id="2.60.120.460">
    <property type="entry name" value="YjbQ-like"/>
    <property type="match status" value="1"/>
</dbReference>
<dbReference type="AlphaFoldDB" id="A0A0M2NJN5"/>
<evidence type="ECO:0000256" key="1">
    <source>
        <dbReference type="ARBA" id="ARBA00005534"/>
    </source>
</evidence>
<name>A0A0M2NJN5_9FIRM</name>
<dbReference type="EMBL" id="LAYJ01000017">
    <property type="protein sequence ID" value="KKI52388.1"/>
    <property type="molecule type" value="Genomic_DNA"/>
</dbReference>
<comment type="similarity">
    <text evidence="1">Belongs to the UPF0047 family.</text>
</comment>
<dbReference type="PANTHER" id="PTHR30615">
    <property type="entry name" value="UNCHARACTERIZED PROTEIN YJBQ-RELATED"/>
    <property type="match status" value="1"/>
</dbReference>
<dbReference type="InterPro" id="IPR001602">
    <property type="entry name" value="UPF0047_YjbQ-like"/>
</dbReference>
<dbReference type="Proteomes" id="UP000034076">
    <property type="component" value="Unassembled WGS sequence"/>
</dbReference>
<gene>
    <name evidence="2" type="ORF">CHK_0088</name>
</gene>
<dbReference type="SUPFAM" id="SSF111038">
    <property type="entry name" value="YjbQ-like"/>
    <property type="match status" value="1"/>
</dbReference>
<dbReference type="InterPro" id="IPR035917">
    <property type="entry name" value="YjbQ-like_sf"/>
</dbReference>
<keyword evidence="3" id="KW-1185">Reference proteome</keyword>
<proteinExistence type="inferred from homology"/>
<dbReference type="PANTHER" id="PTHR30615:SF8">
    <property type="entry name" value="UPF0047 PROTEIN C4A8.02C"/>
    <property type="match status" value="1"/>
</dbReference>
<reference evidence="2 3" key="1">
    <citation type="submission" date="2015-04" db="EMBL/GenBank/DDBJ databases">
        <title>Draft genome sequence of bacteremic isolate Catabacter hongkongensis type strain HKU16T.</title>
        <authorList>
            <person name="Lau S.K."/>
            <person name="Teng J.L."/>
            <person name="Huang Y."/>
            <person name="Curreem S.O."/>
            <person name="Tsui S.K."/>
            <person name="Woo P.C."/>
        </authorList>
    </citation>
    <scope>NUCLEOTIDE SEQUENCE [LARGE SCALE GENOMIC DNA]</scope>
    <source>
        <strain evidence="2 3">HKU16</strain>
    </source>
</reference>
<organism evidence="2 3">
    <name type="scientific">Christensenella hongkongensis</name>
    <dbReference type="NCBI Taxonomy" id="270498"/>
    <lineage>
        <taxon>Bacteria</taxon>
        <taxon>Bacillati</taxon>
        <taxon>Bacillota</taxon>
        <taxon>Clostridia</taxon>
        <taxon>Christensenellales</taxon>
        <taxon>Christensenellaceae</taxon>
        <taxon>Christensenella</taxon>
    </lineage>
</organism>
<dbReference type="RefSeq" id="WP_046441909.1">
    <property type="nucleotide sequence ID" value="NZ_CAUERS010000108.1"/>
</dbReference>
<protein>
    <submittedName>
        <fullName evidence="2">UPF0047 protein Bsu YugU</fullName>
    </submittedName>
</protein>
<evidence type="ECO:0000313" key="2">
    <source>
        <dbReference type="EMBL" id="KKI52388.1"/>
    </source>
</evidence>
<dbReference type="OrthoDB" id="9801725at2"/>
<evidence type="ECO:0000313" key="3">
    <source>
        <dbReference type="Proteomes" id="UP000034076"/>
    </source>
</evidence>
<comment type="caution">
    <text evidence="2">The sequence shown here is derived from an EMBL/GenBank/DDBJ whole genome shotgun (WGS) entry which is preliminary data.</text>
</comment>
<dbReference type="STRING" id="270498.CHK_0088"/>
<sequence length="165" mass="18935">MKVFREAFEVASDEKGVKFHEVTRQVRDILKRSQIKNGLCVVYSHHTTCSVMTQECSFDVAYTGLEYLQQDLCDVFENIIPTCRKEGQYMHPGPRLTEFAAEHGESKPETLNTDGHLRSVFLGRSETIVLIDGEMDMGDYGFIYFVDMDQTRGRRRTVQVQVIGE</sequence>
<accession>A0A0M2NJN5</accession>
<dbReference type="Pfam" id="PF01894">
    <property type="entry name" value="YjbQ"/>
    <property type="match status" value="1"/>
</dbReference>